<dbReference type="AlphaFoldDB" id="A0AA43W7M3"/>
<name>A0AA43W7M3_9BACT</name>
<accession>A0AA43W7M3</accession>
<sequence>MKAMIYVGWVFCLFFCLVCPAGIQAQNNIYVTGSRSIAEDRIDDLDGACGILLVSSHDDLVISSPQAEGENEHLMQVKADGQREDGLYEYRVIFDASVSRNPKLEVHRAGDVYDTEIVAVIKPDFLIAYRVEAVSQPIRMDDVTDANDLLKDETAAELEITTNIPGLQLVYAPELQAKLTTRVSPADRNVTVTSLVVPLASIIVARKQMEQAQTAYDAWMKQLEQNPQLAGEDKNWEKLDTLEVRRDAASVYYAELTYVEIFAENSNRLALDISDLLPRVKKAYAVLPLKITEKVFTTQSAALMDEAARLFAQRKYQEAKTVYIQAQQCADLSPKMKTTLESALAQCDSCIVYDQLSGQALKEVLRMKREGNASQQELAKWASATIEYIQMLTNMNPSVFYSKRIEVMEKLLAEQPLYMKFTIVEWKTLREGNPMPGVEVWAYYGKGRLSLSSYGSERKFHKQIERNIQEYEQLGISDVNGMVEFDFDRTKLPQGIFFCPPNGSKSKICYRSMEDLRRQSSGDFMKRQVRLKMFTK</sequence>
<comment type="caution">
    <text evidence="1">The sequence shown here is derived from an EMBL/GenBank/DDBJ whole genome shotgun (WGS) entry which is preliminary data.</text>
</comment>
<organism evidence="1 2">
    <name type="scientific">Parabacteroides merdae</name>
    <dbReference type="NCBI Taxonomy" id="46503"/>
    <lineage>
        <taxon>Bacteria</taxon>
        <taxon>Pseudomonadati</taxon>
        <taxon>Bacteroidota</taxon>
        <taxon>Bacteroidia</taxon>
        <taxon>Bacteroidales</taxon>
        <taxon>Tannerellaceae</taxon>
        <taxon>Parabacteroides</taxon>
    </lineage>
</organism>
<evidence type="ECO:0000313" key="1">
    <source>
        <dbReference type="EMBL" id="MTU70826.1"/>
    </source>
</evidence>
<dbReference type="Proteomes" id="UP000448908">
    <property type="component" value="Unassembled WGS sequence"/>
</dbReference>
<proteinExistence type="predicted"/>
<gene>
    <name evidence="1" type="ORF">GMD92_17585</name>
</gene>
<dbReference type="EMBL" id="WNDA01000035">
    <property type="protein sequence ID" value="MTU70826.1"/>
    <property type="molecule type" value="Genomic_DNA"/>
</dbReference>
<evidence type="ECO:0000313" key="2">
    <source>
        <dbReference type="Proteomes" id="UP000448908"/>
    </source>
</evidence>
<dbReference type="RefSeq" id="WP_155152153.1">
    <property type="nucleotide sequence ID" value="NZ_JADNHS010000005.1"/>
</dbReference>
<reference evidence="1 2" key="1">
    <citation type="journal article" date="2019" name="Nat. Med.">
        <title>A library of human gut bacterial isolates paired with longitudinal multiomics data enables mechanistic microbiome research.</title>
        <authorList>
            <person name="Poyet M."/>
            <person name="Groussin M."/>
            <person name="Gibbons S.M."/>
            <person name="Avila-Pacheco J."/>
            <person name="Jiang X."/>
            <person name="Kearney S.M."/>
            <person name="Perrotta A.R."/>
            <person name="Berdy B."/>
            <person name="Zhao S."/>
            <person name="Lieberman T.D."/>
            <person name="Swanson P.K."/>
            <person name="Smith M."/>
            <person name="Roesemann S."/>
            <person name="Alexander J.E."/>
            <person name="Rich S.A."/>
            <person name="Livny J."/>
            <person name="Vlamakis H."/>
            <person name="Clish C."/>
            <person name="Bullock K."/>
            <person name="Deik A."/>
            <person name="Scott J."/>
            <person name="Pierce K.A."/>
            <person name="Xavier R.J."/>
            <person name="Alm E.J."/>
        </authorList>
    </citation>
    <scope>NUCLEOTIDE SEQUENCE [LARGE SCALE GENOMIC DNA]</scope>
    <source>
        <strain evidence="1 2">BIOML-A16</strain>
    </source>
</reference>
<protein>
    <submittedName>
        <fullName evidence="1">Uncharacterized protein</fullName>
    </submittedName>
</protein>